<dbReference type="PANTHER" id="PTHR30290:SF10">
    <property type="entry name" value="PERIPLASMIC OLIGOPEPTIDE-BINDING PROTEIN-RELATED"/>
    <property type="match status" value="1"/>
</dbReference>
<accession>A0A9X1M992</accession>
<dbReference type="InterPro" id="IPR039424">
    <property type="entry name" value="SBP_5"/>
</dbReference>
<dbReference type="Gene3D" id="3.40.190.10">
    <property type="entry name" value="Periplasmic binding protein-like II"/>
    <property type="match status" value="1"/>
</dbReference>
<dbReference type="Proteomes" id="UP001155145">
    <property type="component" value="Unassembled WGS sequence"/>
</dbReference>
<dbReference type="RefSeq" id="WP_227929079.1">
    <property type="nucleotide sequence ID" value="NZ_CP094984.1"/>
</dbReference>
<dbReference type="GO" id="GO:0015833">
    <property type="term" value="P:peptide transport"/>
    <property type="evidence" value="ECO:0007669"/>
    <property type="project" value="TreeGrafter"/>
</dbReference>
<evidence type="ECO:0000313" key="9">
    <source>
        <dbReference type="Proteomes" id="UP001155145"/>
    </source>
</evidence>
<evidence type="ECO:0000256" key="2">
    <source>
        <dbReference type="ARBA" id="ARBA00005695"/>
    </source>
</evidence>
<comment type="subcellular location">
    <subcellularLocation>
        <location evidence="1">Cell envelope</location>
    </subcellularLocation>
</comment>
<dbReference type="PANTHER" id="PTHR30290">
    <property type="entry name" value="PERIPLASMIC BINDING COMPONENT OF ABC TRANSPORTER"/>
    <property type="match status" value="1"/>
</dbReference>
<comment type="similarity">
    <text evidence="2">Belongs to the bacterial solute-binding protein 5 family.</text>
</comment>
<evidence type="ECO:0000259" key="5">
    <source>
        <dbReference type="Pfam" id="PF00496"/>
    </source>
</evidence>
<evidence type="ECO:0000256" key="3">
    <source>
        <dbReference type="ARBA" id="ARBA00022448"/>
    </source>
</evidence>
<evidence type="ECO:0000313" key="6">
    <source>
        <dbReference type="EMBL" id="MCC3273230.1"/>
    </source>
</evidence>
<evidence type="ECO:0000313" key="8">
    <source>
        <dbReference type="Proteomes" id="UP000829758"/>
    </source>
</evidence>
<keyword evidence="3" id="KW-0813">Transport</keyword>
<keyword evidence="4" id="KW-0732">Signal</keyword>
<feature type="domain" description="Solute-binding protein family 5" evidence="5">
    <location>
        <begin position="111"/>
        <end position="452"/>
    </location>
</feature>
<gene>
    <name evidence="6" type="ORF">LJ755_10880</name>
    <name evidence="7" type="ORF">MUK71_03825</name>
</gene>
<proteinExistence type="inferred from homology"/>
<dbReference type="AlphaFoldDB" id="A0A9X1M992"/>
<reference evidence="6" key="1">
    <citation type="submission" date="2021-10" db="EMBL/GenBank/DDBJ databases">
        <title>Novel species in genus Arthrobacter.</title>
        <authorList>
            <person name="Liu Y."/>
        </authorList>
    </citation>
    <scope>NUCLEOTIDE SEQUENCE</scope>
    <source>
        <strain evidence="8">zg-Y462</strain>
        <strain evidence="6">Zg-Y462</strain>
    </source>
</reference>
<dbReference type="EMBL" id="CP094984">
    <property type="protein sequence ID" value="UON92782.1"/>
    <property type="molecule type" value="Genomic_DNA"/>
</dbReference>
<dbReference type="Gene3D" id="3.10.105.10">
    <property type="entry name" value="Dipeptide-binding Protein, Domain 3"/>
    <property type="match status" value="1"/>
</dbReference>
<protein>
    <submittedName>
        <fullName evidence="6">ABC transporter substrate-binding protein</fullName>
    </submittedName>
</protein>
<keyword evidence="8" id="KW-1185">Reference proteome</keyword>
<organism evidence="6 9">
    <name type="scientific">Arthrobacter zhangbolii</name>
    <dbReference type="NCBI Taxonomy" id="2886936"/>
    <lineage>
        <taxon>Bacteria</taxon>
        <taxon>Bacillati</taxon>
        <taxon>Actinomycetota</taxon>
        <taxon>Actinomycetes</taxon>
        <taxon>Micrococcales</taxon>
        <taxon>Micrococcaceae</taxon>
        <taxon>Arthrobacter</taxon>
    </lineage>
</organism>
<sequence>MLYLNQTDPHPGPGATPVTGALLRRRTALKIAAAFAAAALALTGCQQAASDQGPGTRVAAGTPVEGGTLIYAEVTPINNWQTQSARFYEKANVLNSVLDRLTYFDPESGDLVPWLASEFSANAEHTEFIFTVRPGVTFSDGTPLDAAAVKANLDSFGFGIPAAQIQPNVDFAGYTSSEVTAPDQVKVTLAAPNSNFLRATSSVTAGLVSPATLGLDAAGQSALSRISGSGPFVFESEKPDEEVVLAKRGDYAWAPETSDNQGAAYLDRVVIKYLPEVAHRAGAVQSGQVDLVRGLQPADEAALAASGSQVLAPAGTDLTSNMAAVRTGSGRLADPQVRRALQLGIDRQSIKDTVLSDSYTIAASVLNHGAPGFVDLSAELAYDPEQAKDLLDDAGWTVGADGIREKDGEKLALTVTSSNNSVVIKPAFELIEQQWRQIGVQLKNRAADNTFLATAMPDPAVELFGTRQFIYGGLGPIFEPDNNTMTHTSDPALNELFAAERAAGPGPDRDRILAEEQRALVLEQAYSLVLWDEVQVYGAGPDTHIDFTSGTAPIFQGAWTAGS</sequence>
<dbReference type="EMBL" id="JAJFZT010000007">
    <property type="protein sequence ID" value="MCC3273230.1"/>
    <property type="molecule type" value="Genomic_DNA"/>
</dbReference>
<name>A0A9X1M992_9MICC</name>
<evidence type="ECO:0000256" key="4">
    <source>
        <dbReference type="ARBA" id="ARBA00022729"/>
    </source>
</evidence>
<dbReference type="GO" id="GO:0030313">
    <property type="term" value="C:cell envelope"/>
    <property type="evidence" value="ECO:0007669"/>
    <property type="project" value="UniProtKB-SubCell"/>
</dbReference>
<dbReference type="InterPro" id="IPR000914">
    <property type="entry name" value="SBP_5_dom"/>
</dbReference>
<evidence type="ECO:0000256" key="1">
    <source>
        <dbReference type="ARBA" id="ARBA00004196"/>
    </source>
</evidence>
<dbReference type="SUPFAM" id="SSF53850">
    <property type="entry name" value="Periplasmic binding protein-like II"/>
    <property type="match status" value="1"/>
</dbReference>
<dbReference type="Proteomes" id="UP000829758">
    <property type="component" value="Chromosome"/>
</dbReference>
<evidence type="ECO:0000313" key="7">
    <source>
        <dbReference type="EMBL" id="UON92782.1"/>
    </source>
</evidence>
<dbReference type="GO" id="GO:1904680">
    <property type="term" value="F:peptide transmembrane transporter activity"/>
    <property type="evidence" value="ECO:0007669"/>
    <property type="project" value="TreeGrafter"/>
</dbReference>
<dbReference type="Pfam" id="PF00496">
    <property type="entry name" value="SBP_bac_5"/>
    <property type="match status" value="1"/>
</dbReference>